<proteinExistence type="inferred from homology"/>
<dbReference type="GO" id="GO:0006508">
    <property type="term" value="P:proteolysis"/>
    <property type="evidence" value="ECO:0007669"/>
    <property type="project" value="UniProtKB-KW"/>
</dbReference>
<dbReference type="GO" id="GO:0004181">
    <property type="term" value="F:metallocarboxypeptidase activity"/>
    <property type="evidence" value="ECO:0007669"/>
    <property type="project" value="InterPro"/>
</dbReference>
<evidence type="ECO:0000256" key="6">
    <source>
        <dbReference type="ARBA" id="ARBA00022490"/>
    </source>
</evidence>
<feature type="compositionally biased region" description="Acidic residues" evidence="22">
    <location>
        <begin position="580"/>
        <end position="592"/>
    </location>
</feature>
<evidence type="ECO:0000256" key="4">
    <source>
        <dbReference type="ARBA" id="ARBA00004214"/>
    </source>
</evidence>
<evidence type="ECO:0000256" key="7">
    <source>
        <dbReference type="ARBA" id="ARBA00022670"/>
    </source>
</evidence>
<dbReference type="PANTHER" id="PTHR12756">
    <property type="entry name" value="CYTOSOLIC CARBOXYPEPTIDASE"/>
    <property type="match status" value="1"/>
</dbReference>
<dbReference type="Pfam" id="PF18027">
    <property type="entry name" value="Pepdidase_M14_N"/>
    <property type="match status" value="1"/>
</dbReference>
<evidence type="ECO:0000256" key="14">
    <source>
        <dbReference type="ARBA" id="ARBA00024141"/>
    </source>
</evidence>
<dbReference type="InterPro" id="IPR040626">
    <property type="entry name" value="Pepdidase_M14_N"/>
</dbReference>
<dbReference type="GO" id="GO:0008270">
    <property type="term" value="F:zinc ion binding"/>
    <property type="evidence" value="ECO:0007669"/>
    <property type="project" value="InterPro"/>
</dbReference>
<evidence type="ECO:0000256" key="17">
    <source>
        <dbReference type="ARBA" id="ARBA00026108"/>
    </source>
</evidence>
<evidence type="ECO:0000256" key="11">
    <source>
        <dbReference type="ARBA" id="ARBA00023049"/>
    </source>
</evidence>
<evidence type="ECO:0000256" key="20">
    <source>
        <dbReference type="ARBA" id="ARBA00047714"/>
    </source>
</evidence>
<feature type="region of interest" description="Disordered" evidence="22">
    <location>
        <begin position="569"/>
        <end position="595"/>
    </location>
</feature>
<keyword evidence="6" id="KW-0963">Cytoplasm</keyword>
<organism evidence="24 25">
    <name type="scientific">Prymnesium parvum</name>
    <name type="common">Toxic golden alga</name>
    <dbReference type="NCBI Taxonomy" id="97485"/>
    <lineage>
        <taxon>Eukaryota</taxon>
        <taxon>Haptista</taxon>
        <taxon>Haptophyta</taxon>
        <taxon>Prymnesiophyceae</taxon>
        <taxon>Prymnesiales</taxon>
        <taxon>Prymnesiaceae</taxon>
        <taxon>Prymnesium</taxon>
    </lineage>
</organism>
<feature type="region of interest" description="Disordered" evidence="22">
    <location>
        <begin position="628"/>
        <end position="661"/>
    </location>
</feature>
<evidence type="ECO:0000256" key="3">
    <source>
        <dbReference type="ARBA" id="ARBA00004186"/>
    </source>
</evidence>
<dbReference type="EC" id="3.4.17.24" evidence="17"/>
<evidence type="ECO:0000256" key="1">
    <source>
        <dbReference type="ARBA" id="ARBA00001947"/>
    </source>
</evidence>
<keyword evidence="25" id="KW-1185">Reference proteome</keyword>
<keyword evidence="11" id="KW-0482">Metalloprotease</keyword>
<comment type="cofactor">
    <cofactor evidence="1">
        <name>Zn(2+)</name>
        <dbReference type="ChEBI" id="CHEBI:29105"/>
    </cofactor>
</comment>
<accession>A0AB34K5P0</accession>
<evidence type="ECO:0000256" key="15">
    <source>
        <dbReference type="ARBA" id="ARBA00024524"/>
    </source>
</evidence>
<keyword evidence="10" id="KW-0862">Zinc</keyword>
<keyword evidence="13" id="KW-0539">Nucleus</keyword>
<evidence type="ECO:0000256" key="8">
    <source>
        <dbReference type="ARBA" id="ARBA00022723"/>
    </source>
</evidence>
<evidence type="ECO:0000256" key="2">
    <source>
        <dbReference type="ARBA" id="ARBA00004123"/>
    </source>
</evidence>
<dbReference type="AlphaFoldDB" id="A0AB34K5P0"/>
<dbReference type="InterPro" id="IPR000834">
    <property type="entry name" value="Peptidase_M14"/>
</dbReference>
<dbReference type="Gene3D" id="2.60.40.3120">
    <property type="match status" value="1"/>
</dbReference>
<evidence type="ECO:0000256" key="18">
    <source>
        <dbReference type="ARBA" id="ARBA00032753"/>
    </source>
</evidence>
<dbReference type="InterPro" id="IPR050821">
    <property type="entry name" value="Cytosolic_carboxypeptidase"/>
</dbReference>
<comment type="similarity">
    <text evidence="5 21">Belongs to the peptidase M14 family.</text>
</comment>
<comment type="catalytic activity">
    <reaction evidence="15">
        <text>C-terminal L-alpha-aminoacyl-L-glutamyl-L-glutamyl-[tubulin] + H2O = C-terminal L-alpha-aminoacyl-L-glutamyl-[tubulin] + L-glutamate</text>
        <dbReference type="Rhea" id="RHEA:63792"/>
        <dbReference type="Rhea" id="RHEA-COMP:16435"/>
        <dbReference type="Rhea" id="RHEA-COMP:16436"/>
        <dbReference type="ChEBI" id="CHEBI:15377"/>
        <dbReference type="ChEBI" id="CHEBI:29985"/>
        <dbReference type="ChEBI" id="CHEBI:149555"/>
        <dbReference type="ChEBI" id="CHEBI:149556"/>
        <dbReference type="EC" id="3.4.17.24"/>
    </reaction>
    <physiologicalReaction direction="left-to-right" evidence="15">
        <dbReference type="Rhea" id="RHEA:63793"/>
    </physiologicalReaction>
</comment>
<comment type="catalytic activity">
    <reaction evidence="16">
        <text>C-terminal L-alpha-aminoacyl-L-glutamyl-[tubulin] + H2O = C-terminal L-alpha-aminoacyl-[tubulin] + L-glutamate</text>
        <dbReference type="Rhea" id="RHEA:63796"/>
        <dbReference type="Rhea" id="RHEA-COMP:16436"/>
        <dbReference type="Rhea" id="RHEA-COMP:16437"/>
        <dbReference type="ChEBI" id="CHEBI:15377"/>
        <dbReference type="ChEBI" id="CHEBI:29985"/>
        <dbReference type="ChEBI" id="CHEBI:90782"/>
        <dbReference type="ChEBI" id="CHEBI:149556"/>
        <dbReference type="EC" id="3.4.17.24"/>
    </reaction>
    <physiologicalReaction direction="left-to-right" evidence="16">
        <dbReference type="Rhea" id="RHEA:63797"/>
    </physiologicalReaction>
</comment>
<feature type="domain" description="Peptidase M14" evidence="23">
    <location>
        <begin position="220"/>
        <end position="520"/>
    </location>
</feature>
<keyword evidence="12" id="KW-0206">Cytoskeleton</keyword>
<dbReference type="CDD" id="cd06236">
    <property type="entry name" value="M14_AGBL5_like"/>
    <property type="match status" value="1"/>
</dbReference>
<evidence type="ECO:0000256" key="13">
    <source>
        <dbReference type="ARBA" id="ARBA00023242"/>
    </source>
</evidence>
<feature type="active site" description="Proton donor/acceptor" evidence="21">
    <location>
        <position position="480"/>
    </location>
</feature>
<dbReference type="InterPro" id="IPR034286">
    <property type="entry name" value="M14_AGBL5-like"/>
</dbReference>
<evidence type="ECO:0000256" key="16">
    <source>
        <dbReference type="ARBA" id="ARBA00024627"/>
    </source>
</evidence>
<evidence type="ECO:0000313" key="24">
    <source>
        <dbReference type="EMBL" id="KAL1528271.1"/>
    </source>
</evidence>
<evidence type="ECO:0000256" key="10">
    <source>
        <dbReference type="ARBA" id="ARBA00022833"/>
    </source>
</evidence>
<evidence type="ECO:0000256" key="5">
    <source>
        <dbReference type="ARBA" id="ARBA00005988"/>
    </source>
</evidence>
<dbReference type="GO" id="GO:0005819">
    <property type="term" value="C:spindle"/>
    <property type="evidence" value="ECO:0007669"/>
    <property type="project" value="UniProtKB-SubCell"/>
</dbReference>
<comment type="subcellular location">
    <subcellularLocation>
        <location evidence="3">Cytoplasm</location>
        <location evidence="3">Cytoskeleton</location>
        <location evidence="3">Spindle</location>
    </subcellularLocation>
    <subcellularLocation>
        <location evidence="4">Midbody</location>
    </subcellularLocation>
    <subcellularLocation>
        <location evidence="2">Nucleus</location>
    </subcellularLocation>
</comment>
<gene>
    <name evidence="24" type="ORF">AB1Y20_009628</name>
</gene>
<keyword evidence="9" id="KW-0378">Hydrolase</keyword>
<dbReference type="Pfam" id="PF00246">
    <property type="entry name" value="Peptidase_M14"/>
    <property type="match status" value="1"/>
</dbReference>
<evidence type="ECO:0000256" key="19">
    <source>
        <dbReference type="ARBA" id="ARBA00032928"/>
    </source>
</evidence>
<sequence>MPPPSVCDVSCGGVTFNSAFDSGNLARVEQRDASTFAVWTRSDGEGTPHVTPFRTWFHFSVQPGAARGKLLSFEVHNMNPQGKLFKPSYDMRPVWRALPSRPEWSRLPLPCHHTGVKEEDNFVLHFRHKCECELGDTLYFALSYPHSYTECLARYARLDALFALPPVAVVAPEAATGGATCRSSSSGESLSEAPRAASLHSGKETMLAAMAAATSGPCQQDAARELATAATAAAVRACPKARPSNVYYHRELLMRSVQGRRIDLITISGTSRMLKQVEDPIPGCFPEGGERPRRFEGKPVFLMSARVHPGEVPASHVFEGLVSFLLREHDPRAQALRDRYVFKLIPLLNPDGVFHGCYRADTLGVNLNRCYSTCTAEAQPSIFGATALVRQLHERGELMFYVDTHGHASKRGCFFYGNELPYEQQVESVLFAKLVALNSRWFDFQGSVFNWRASSRPSKEGSGRVYTHKVTNLTHIYTLECNYNMGRHVNRLTPQHLPNGVSPACMSPPPAPLRSLAPKYSPATWADVGKAIGLAALDLFNANPATRLGPPTMNGLDRMRSTVQAWVRSQERKKKLSSKDEDEEEEDEDEGEPWVSVLDRVHIGDCAQRGVDGTVSTGIENREHVLLSAQSGCGGSSRSSSFSYEESTSPRRQISDRRQIS</sequence>
<protein>
    <recommendedName>
        <fullName evidence="14">Cytosolic carboxypeptidase-like protein 5</fullName>
        <ecNumber evidence="17">3.4.17.24</ecNumber>
    </recommendedName>
    <alternativeName>
        <fullName evidence="19">ATP/GTP-binding protein-like 5</fullName>
    </alternativeName>
    <alternativeName>
        <fullName evidence="18">Protein deglutamylase CCP5</fullName>
    </alternativeName>
</protein>
<evidence type="ECO:0000313" key="25">
    <source>
        <dbReference type="Proteomes" id="UP001515480"/>
    </source>
</evidence>
<dbReference type="SUPFAM" id="SSF53187">
    <property type="entry name" value="Zn-dependent exopeptidases"/>
    <property type="match status" value="1"/>
</dbReference>
<dbReference type="PANTHER" id="PTHR12756:SF12">
    <property type="entry name" value="CYTOSOLIC CARBOXYPEPTIDASE-LIKE PROTEIN 5"/>
    <property type="match status" value="1"/>
</dbReference>
<reference evidence="24 25" key="1">
    <citation type="journal article" date="2024" name="Science">
        <title>Giant polyketide synthase enzymes in the biosynthesis of giant marine polyether toxins.</title>
        <authorList>
            <person name="Fallon T.R."/>
            <person name="Shende V.V."/>
            <person name="Wierzbicki I.H."/>
            <person name="Pendleton A.L."/>
            <person name="Watervoot N.F."/>
            <person name="Auber R.P."/>
            <person name="Gonzalez D.J."/>
            <person name="Wisecaver J.H."/>
            <person name="Moore B.S."/>
        </authorList>
    </citation>
    <scope>NUCLEOTIDE SEQUENCE [LARGE SCALE GENOMIC DNA]</scope>
    <source>
        <strain evidence="24 25">12B1</strain>
    </source>
</reference>
<dbReference type="EMBL" id="JBGBPQ010000002">
    <property type="protein sequence ID" value="KAL1528271.1"/>
    <property type="molecule type" value="Genomic_DNA"/>
</dbReference>
<evidence type="ECO:0000256" key="9">
    <source>
        <dbReference type="ARBA" id="ARBA00022801"/>
    </source>
</evidence>
<evidence type="ECO:0000256" key="21">
    <source>
        <dbReference type="PROSITE-ProRule" id="PRU01379"/>
    </source>
</evidence>
<keyword evidence="8" id="KW-0479">Metal-binding</keyword>
<comment type="caution">
    <text evidence="24">The sequence shown here is derived from an EMBL/GenBank/DDBJ whole genome shotgun (WGS) entry which is preliminary data.</text>
</comment>
<dbReference type="GO" id="GO:0030496">
    <property type="term" value="C:midbody"/>
    <property type="evidence" value="ECO:0007669"/>
    <property type="project" value="UniProtKB-SubCell"/>
</dbReference>
<evidence type="ECO:0000259" key="23">
    <source>
        <dbReference type="PROSITE" id="PS52035"/>
    </source>
</evidence>
<evidence type="ECO:0000256" key="22">
    <source>
        <dbReference type="SAM" id="MobiDB-lite"/>
    </source>
</evidence>
<comment type="catalytic activity">
    <reaction evidence="20">
        <text>gamma-L-glutamyl-L-glutamyl-[protein] + H2O = L-glutamyl-[protein] + L-glutamate</text>
        <dbReference type="Rhea" id="RHEA:60152"/>
        <dbReference type="Rhea" id="RHEA-COMP:10208"/>
        <dbReference type="Rhea" id="RHEA-COMP:15517"/>
        <dbReference type="ChEBI" id="CHEBI:15377"/>
        <dbReference type="ChEBI" id="CHEBI:29973"/>
        <dbReference type="ChEBI" id="CHEBI:29985"/>
        <dbReference type="ChEBI" id="CHEBI:143622"/>
    </reaction>
    <physiologicalReaction direction="left-to-right" evidence="20">
        <dbReference type="Rhea" id="RHEA:60153"/>
    </physiologicalReaction>
</comment>
<feature type="compositionally biased region" description="Low complexity" evidence="22">
    <location>
        <begin position="628"/>
        <end position="647"/>
    </location>
</feature>
<name>A0AB34K5P0_PRYPA</name>
<dbReference type="PROSITE" id="PS52035">
    <property type="entry name" value="PEPTIDASE_M14"/>
    <property type="match status" value="1"/>
</dbReference>
<evidence type="ECO:0000256" key="12">
    <source>
        <dbReference type="ARBA" id="ARBA00023212"/>
    </source>
</evidence>
<dbReference type="Gene3D" id="3.40.630.10">
    <property type="entry name" value="Zn peptidases"/>
    <property type="match status" value="1"/>
</dbReference>
<dbReference type="GO" id="GO:0005634">
    <property type="term" value="C:nucleus"/>
    <property type="evidence" value="ECO:0007669"/>
    <property type="project" value="UniProtKB-SubCell"/>
</dbReference>
<dbReference type="Proteomes" id="UP001515480">
    <property type="component" value="Unassembled WGS sequence"/>
</dbReference>
<keyword evidence="7" id="KW-0645">Protease</keyword>